<name>A0A8E2E7Q1_9PEZI</name>
<gene>
    <name evidence="2" type="ORF">K432DRAFT_444432</name>
</gene>
<dbReference type="Proteomes" id="UP000250266">
    <property type="component" value="Unassembled WGS sequence"/>
</dbReference>
<dbReference type="EMBL" id="KV745044">
    <property type="protein sequence ID" value="OCK78703.1"/>
    <property type="molecule type" value="Genomic_DNA"/>
</dbReference>
<protein>
    <submittedName>
        <fullName evidence="2">Uncharacterized protein</fullName>
    </submittedName>
</protein>
<accession>A0A8E2E7Q1</accession>
<reference evidence="2 3" key="1">
    <citation type="journal article" date="2016" name="Nat. Commun.">
        <title>Ectomycorrhizal ecology is imprinted in the genome of the dominant symbiotic fungus Cenococcum geophilum.</title>
        <authorList>
            <consortium name="DOE Joint Genome Institute"/>
            <person name="Peter M."/>
            <person name="Kohler A."/>
            <person name="Ohm R.A."/>
            <person name="Kuo A."/>
            <person name="Krutzmann J."/>
            <person name="Morin E."/>
            <person name="Arend M."/>
            <person name="Barry K.W."/>
            <person name="Binder M."/>
            <person name="Choi C."/>
            <person name="Clum A."/>
            <person name="Copeland A."/>
            <person name="Grisel N."/>
            <person name="Haridas S."/>
            <person name="Kipfer T."/>
            <person name="LaButti K."/>
            <person name="Lindquist E."/>
            <person name="Lipzen A."/>
            <person name="Maire R."/>
            <person name="Meier B."/>
            <person name="Mihaltcheva S."/>
            <person name="Molinier V."/>
            <person name="Murat C."/>
            <person name="Poggeler S."/>
            <person name="Quandt C.A."/>
            <person name="Sperisen C."/>
            <person name="Tritt A."/>
            <person name="Tisserant E."/>
            <person name="Crous P.W."/>
            <person name="Henrissat B."/>
            <person name="Nehls U."/>
            <person name="Egli S."/>
            <person name="Spatafora J.W."/>
            <person name="Grigoriev I.V."/>
            <person name="Martin F.M."/>
        </authorList>
    </citation>
    <scope>NUCLEOTIDE SEQUENCE [LARGE SCALE GENOMIC DNA]</scope>
    <source>
        <strain evidence="2 3">CBS 459.81</strain>
    </source>
</reference>
<evidence type="ECO:0000313" key="2">
    <source>
        <dbReference type="EMBL" id="OCK78703.1"/>
    </source>
</evidence>
<keyword evidence="3" id="KW-1185">Reference proteome</keyword>
<organism evidence="2 3">
    <name type="scientific">Lepidopterella palustris CBS 459.81</name>
    <dbReference type="NCBI Taxonomy" id="1314670"/>
    <lineage>
        <taxon>Eukaryota</taxon>
        <taxon>Fungi</taxon>
        <taxon>Dikarya</taxon>
        <taxon>Ascomycota</taxon>
        <taxon>Pezizomycotina</taxon>
        <taxon>Dothideomycetes</taxon>
        <taxon>Pleosporomycetidae</taxon>
        <taxon>Mytilinidiales</taxon>
        <taxon>Argynnaceae</taxon>
        <taxon>Lepidopterella</taxon>
    </lineage>
</organism>
<feature type="region of interest" description="Disordered" evidence="1">
    <location>
        <begin position="1"/>
        <end position="51"/>
    </location>
</feature>
<sequence>MQSQNPPQAKLPRPAPRGRQPKAAAAATTADKSPKNKDAQDKAAKAFDRTTQRNNALHAEVERLRKILGSIGAMIYPDMVDPTPKVPIQVGGEREERGRGREFKGNYVEEVVEVASSSDRTRCASHPNLQQFGEPVIEPVSSESNAVTTNLPTSTVLGESMPDQINHSLCALPTISHHAEVVQQIANPTTENLHLFPSTSPDQDFSIDLSFQPHTTIPPLLSPLSHSPTCPSWLWQTTNLVLSRILEISPAQALEARHAEQGAIFKGISKGWKTLCHTTDKSRDSDSEGV</sequence>
<dbReference type="AlphaFoldDB" id="A0A8E2E7Q1"/>
<proteinExistence type="predicted"/>
<feature type="compositionally biased region" description="Basic and acidic residues" evidence="1">
    <location>
        <begin position="32"/>
        <end position="51"/>
    </location>
</feature>
<evidence type="ECO:0000256" key="1">
    <source>
        <dbReference type="SAM" id="MobiDB-lite"/>
    </source>
</evidence>
<evidence type="ECO:0000313" key="3">
    <source>
        <dbReference type="Proteomes" id="UP000250266"/>
    </source>
</evidence>